<feature type="region of interest" description="Disordered" evidence="1">
    <location>
        <begin position="44"/>
        <end position="76"/>
    </location>
</feature>
<name>A0A1I8A6C7_9BILA</name>
<evidence type="ECO:0000256" key="1">
    <source>
        <dbReference type="SAM" id="MobiDB-lite"/>
    </source>
</evidence>
<evidence type="ECO:0000313" key="3">
    <source>
        <dbReference type="WBParaSite" id="L893_g33467.t1"/>
    </source>
</evidence>
<sequence>MHKPSRHLTANPRKSRPSRSPLSLVKLTCWKRIFQERALKAIHSGRTNESPDSFRTDRREEKSARAPVTPIRRNHRSPFIVQDSRDGTILESLVSRGYRTCLRSQQRSSEQQGVKRKSLRRQSVVAGQQDHVTLLPKSITQHKDGRVVMFLRVLS</sequence>
<organism evidence="2 3">
    <name type="scientific">Steinernema glaseri</name>
    <dbReference type="NCBI Taxonomy" id="37863"/>
    <lineage>
        <taxon>Eukaryota</taxon>
        <taxon>Metazoa</taxon>
        <taxon>Ecdysozoa</taxon>
        <taxon>Nematoda</taxon>
        <taxon>Chromadorea</taxon>
        <taxon>Rhabditida</taxon>
        <taxon>Tylenchina</taxon>
        <taxon>Panagrolaimomorpha</taxon>
        <taxon>Strongyloidoidea</taxon>
        <taxon>Steinernematidae</taxon>
        <taxon>Steinernema</taxon>
    </lineage>
</organism>
<dbReference type="AlphaFoldDB" id="A0A1I8A6C7"/>
<accession>A0A1I8A6C7</accession>
<keyword evidence="2" id="KW-1185">Reference proteome</keyword>
<dbReference type="Proteomes" id="UP000095287">
    <property type="component" value="Unplaced"/>
</dbReference>
<evidence type="ECO:0000313" key="2">
    <source>
        <dbReference type="Proteomes" id="UP000095287"/>
    </source>
</evidence>
<feature type="region of interest" description="Disordered" evidence="1">
    <location>
        <begin position="1"/>
        <end position="20"/>
    </location>
</feature>
<protein>
    <submittedName>
        <fullName evidence="3">Uncharacterized protein</fullName>
    </submittedName>
</protein>
<proteinExistence type="predicted"/>
<feature type="compositionally biased region" description="Basic and acidic residues" evidence="1">
    <location>
        <begin position="52"/>
        <end position="64"/>
    </location>
</feature>
<dbReference type="WBParaSite" id="L893_g33467.t1">
    <property type="protein sequence ID" value="L893_g33467.t1"/>
    <property type="gene ID" value="L893_g33467"/>
</dbReference>
<reference evidence="3" key="1">
    <citation type="submission" date="2016-11" db="UniProtKB">
        <authorList>
            <consortium name="WormBaseParasite"/>
        </authorList>
    </citation>
    <scope>IDENTIFICATION</scope>
</reference>
<feature type="region of interest" description="Disordered" evidence="1">
    <location>
        <begin position="104"/>
        <end position="125"/>
    </location>
</feature>